<accession>A0ABS7QGP8</accession>
<feature type="transmembrane region" description="Helical" evidence="2">
    <location>
        <begin position="68"/>
        <end position="89"/>
    </location>
</feature>
<proteinExistence type="predicted"/>
<reference evidence="3 4" key="1">
    <citation type="submission" date="2021-08" db="EMBL/GenBank/DDBJ databases">
        <title>WGS of actinomycetes from Thailand.</title>
        <authorList>
            <person name="Thawai C."/>
        </authorList>
    </citation>
    <scope>NUCLEOTIDE SEQUENCE [LARGE SCALE GENOMIC DNA]</scope>
    <source>
        <strain evidence="3 4">PLK6-54</strain>
    </source>
</reference>
<sequence length="309" mass="33027">MNEIAPEAVPRFPAEPDAEPQLSAGPGPEAAPQLSAEPGPQAAPLFPAAPEAAPEAAPRAPRRRLRAAIRWTAAVLVFAAFGSATAYAVTQPERTRIPGLRTPDDGRWTYPPIALPKLPAGRARPFADANQGQHHFTDVRSLLLPAPVGATADRAVPGPSGWVTPDAYLDLYRFDDDYLRKAQAAELRQQGLRHIAARSWTSPDGTRTDLYLLQFLSSGYADLYEPNIGAERLKGAEEVVKDSGVTSKAVPSDITVDASAESAPYGAAATRYAYLYAGDVIGLVVQTRKGSVAEVPFRQTVRLQAQLLG</sequence>
<evidence type="ECO:0000313" key="4">
    <source>
        <dbReference type="Proteomes" id="UP000778578"/>
    </source>
</evidence>
<keyword evidence="4" id="KW-1185">Reference proteome</keyword>
<keyword evidence="2" id="KW-1133">Transmembrane helix</keyword>
<dbReference type="EMBL" id="JAINZZ010000039">
    <property type="protein sequence ID" value="MBY8880949.1"/>
    <property type="molecule type" value="Genomic_DNA"/>
</dbReference>
<evidence type="ECO:0000313" key="3">
    <source>
        <dbReference type="EMBL" id="MBY8880949.1"/>
    </source>
</evidence>
<evidence type="ECO:0000256" key="2">
    <source>
        <dbReference type="SAM" id="Phobius"/>
    </source>
</evidence>
<gene>
    <name evidence="3" type="ORF">K7862_25405</name>
</gene>
<name>A0ABS7QGP8_9ACTN</name>
<comment type="caution">
    <text evidence="3">The sequence shown here is derived from an EMBL/GenBank/DDBJ whole genome shotgun (WGS) entry which is preliminary data.</text>
</comment>
<evidence type="ECO:0000256" key="1">
    <source>
        <dbReference type="SAM" id="MobiDB-lite"/>
    </source>
</evidence>
<keyword evidence="2" id="KW-0812">Transmembrane</keyword>
<feature type="region of interest" description="Disordered" evidence="1">
    <location>
        <begin position="1"/>
        <end position="59"/>
    </location>
</feature>
<organism evidence="3 4">
    <name type="scientific">Actinacidiphila acidipaludis</name>
    <dbReference type="NCBI Taxonomy" id="2873382"/>
    <lineage>
        <taxon>Bacteria</taxon>
        <taxon>Bacillati</taxon>
        <taxon>Actinomycetota</taxon>
        <taxon>Actinomycetes</taxon>
        <taxon>Kitasatosporales</taxon>
        <taxon>Streptomycetaceae</taxon>
        <taxon>Actinacidiphila</taxon>
    </lineage>
</organism>
<dbReference type="Proteomes" id="UP000778578">
    <property type="component" value="Unassembled WGS sequence"/>
</dbReference>
<feature type="compositionally biased region" description="Low complexity" evidence="1">
    <location>
        <begin position="42"/>
        <end position="59"/>
    </location>
</feature>
<protein>
    <submittedName>
        <fullName evidence="3">Uncharacterized protein</fullName>
    </submittedName>
</protein>
<dbReference type="RefSeq" id="WP_222966507.1">
    <property type="nucleotide sequence ID" value="NZ_JAINZZ010000039.1"/>
</dbReference>
<keyword evidence="2" id="KW-0472">Membrane</keyword>